<dbReference type="EMBL" id="MUYV01000010">
    <property type="protein sequence ID" value="OOS24341.1"/>
    <property type="molecule type" value="Genomic_DNA"/>
</dbReference>
<dbReference type="InterPro" id="IPR011990">
    <property type="entry name" value="TPR-like_helical_dom_sf"/>
</dbReference>
<dbReference type="Proteomes" id="UP000190683">
    <property type="component" value="Unassembled WGS sequence"/>
</dbReference>
<accession>A0A1T0CQB4</accession>
<comment type="caution">
    <text evidence="2">The sequence shown here is derived from an EMBL/GenBank/DDBJ whole genome shotgun (WGS) entry which is preliminary data.</text>
</comment>
<keyword evidence="3" id="KW-1185">Reference proteome</keyword>
<dbReference type="Gene3D" id="1.25.40.10">
    <property type="entry name" value="Tetratricopeptide repeat domain"/>
    <property type="match status" value="1"/>
</dbReference>
<proteinExistence type="predicted"/>
<organism evidence="2 3">
    <name type="scientific">Moraxella porci DSM 25326</name>
    <dbReference type="NCBI Taxonomy" id="573983"/>
    <lineage>
        <taxon>Bacteria</taxon>
        <taxon>Pseudomonadati</taxon>
        <taxon>Pseudomonadota</taxon>
        <taxon>Gammaproteobacteria</taxon>
        <taxon>Moraxellales</taxon>
        <taxon>Moraxellaceae</taxon>
        <taxon>Moraxella</taxon>
    </lineage>
</organism>
<feature type="region of interest" description="Disordered" evidence="1">
    <location>
        <begin position="1"/>
        <end position="22"/>
    </location>
</feature>
<dbReference type="SUPFAM" id="SSF48452">
    <property type="entry name" value="TPR-like"/>
    <property type="match status" value="1"/>
</dbReference>
<gene>
    <name evidence="2" type="ORF">B0681_07455</name>
</gene>
<name>A0A1T0CQB4_9GAMM</name>
<sequence>MKLPLPKPPSHLVKQRKPAKSNKSNIQAQLDVLLNQFHQLRSVGCHHDALIMAQKAHQLIPNKTAPLSDMATCYIHLEAWDNAIATAKKIIAIDPKHLNAYDVLSHAYGAKRDWRNAGVYGRQALMIRDELVMDKSPTPPVIAPSFMDLDQDSKQNLIAFSLFGDRSEYIETAVINAQIVGEVYPNWQCRFYVDDSVPQTAIDRLTAEKAQVIQVKGDAASLPGTMWRFLAMDDASLGYVVFRDVDSVISHREATSVREWIDSGKTFHTIRDSGSHTELILAGLWGAKAGSVPNMLGMMMSYLAENPKRHQHIDQFFLRYCVWPYVRQDVYASDRIFGFMDAHPITDVGFDFDKTHIGCDEGGSIFTLTSSTLQQGDRVVWRLYSQIDPALNADLSHRRVDECLICDYETIIEQDNTLMGKIPRIYARGIPTGETRIDFKKLDESI</sequence>
<dbReference type="STRING" id="573983.B0681_07455"/>
<evidence type="ECO:0000256" key="1">
    <source>
        <dbReference type="SAM" id="MobiDB-lite"/>
    </source>
</evidence>
<reference evidence="2 3" key="1">
    <citation type="submission" date="2017-02" db="EMBL/GenBank/DDBJ databases">
        <title>Draft genome sequence of Moraxella porci CCUG 54912T type strain.</title>
        <authorList>
            <person name="Salva-Serra F."/>
            <person name="Engstrom-Jakobsson H."/>
            <person name="Thorell K."/>
            <person name="Jaen-Luchoro D."/>
            <person name="Gonzales-Siles L."/>
            <person name="Karlsson R."/>
            <person name="Yazdan S."/>
            <person name="Boulund F."/>
            <person name="Johnning A."/>
            <person name="Engstrand L."/>
            <person name="Kristiansson E."/>
            <person name="Moore E."/>
        </authorList>
    </citation>
    <scope>NUCLEOTIDE SEQUENCE [LARGE SCALE GENOMIC DNA]</scope>
    <source>
        <strain evidence="2 3">CCUG 54912</strain>
    </source>
</reference>
<dbReference type="RefSeq" id="WP_078318111.1">
    <property type="nucleotide sequence ID" value="NZ_MUYV01000010.1"/>
</dbReference>
<protein>
    <submittedName>
        <fullName evidence="2">Uncharacterized protein</fullName>
    </submittedName>
</protein>
<dbReference type="AlphaFoldDB" id="A0A1T0CQB4"/>
<evidence type="ECO:0000313" key="2">
    <source>
        <dbReference type="EMBL" id="OOS24341.1"/>
    </source>
</evidence>
<evidence type="ECO:0000313" key="3">
    <source>
        <dbReference type="Proteomes" id="UP000190683"/>
    </source>
</evidence>